<proteinExistence type="predicted"/>
<keyword evidence="2" id="KW-1185">Reference proteome</keyword>
<evidence type="ECO:0000313" key="2">
    <source>
        <dbReference type="Proteomes" id="UP000480684"/>
    </source>
</evidence>
<organism evidence="1 2">
    <name type="scientific">Magnetospirillum aberrantis SpK</name>
    <dbReference type="NCBI Taxonomy" id="908842"/>
    <lineage>
        <taxon>Bacteria</taxon>
        <taxon>Pseudomonadati</taxon>
        <taxon>Pseudomonadota</taxon>
        <taxon>Alphaproteobacteria</taxon>
        <taxon>Rhodospirillales</taxon>
        <taxon>Rhodospirillaceae</taxon>
        <taxon>Magnetospirillum</taxon>
    </lineage>
</organism>
<dbReference type="EMBL" id="JAAIYP010000034">
    <property type="protein sequence ID" value="NFV80059.1"/>
    <property type="molecule type" value="Genomic_DNA"/>
</dbReference>
<sequence>MPHDLLVPQEYQGLIYVIDLNEERYWHDCPMCGEYRRLDHAVAWYCGPTHDEIGSVTTEYTDGGIVGGMCVCKACHDKHYGAEPPHHEVPNGQ</sequence>
<protein>
    <submittedName>
        <fullName evidence="1">Uncharacterized protein</fullName>
    </submittedName>
</protein>
<gene>
    <name evidence="1" type="ORF">G4223_08045</name>
</gene>
<dbReference type="Proteomes" id="UP000480684">
    <property type="component" value="Unassembled WGS sequence"/>
</dbReference>
<name>A0A7C9QU06_9PROT</name>
<accession>A0A7C9QU06</accession>
<evidence type="ECO:0000313" key="1">
    <source>
        <dbReference type="EMBL" id="NFV80059.1"/>
    </source>
</evidence>
<comment type="caution">
    <text evidence="1">The sequence shown here is derived from an EMBL/GenBank/DDBJ whole genome shotgun (WGS) entry which is preliminary data.</text>
</comment>
<reference evidence="1 2" key="1">
    <citation type="submission" date="2020-02" db="EMBL/GenBank/DDBJ databases">
        <authorList>
            <person name="Dziuba M."/>
            <person name="Kuznetsov B."/>
            <person name="Mardanov A."/>
            <person name="Ravin N."/>
            <person name="Grouzdev D."/>
        </authorList>
    </citation>
    <scope>NUCLEOTIDE SEQUENCE [LARGE SCALE GENOMIC DNA]</scope>
    <source>
        <strain evidence="1 2">SpK</strain>
    </source>
</reference>
<dbReference type="AlphaFoldDB" id="A0A7C9QU06"/>
<dbReference type="RefSeq" id="WP_163677488.1">
    <property type="nucleotide sequence ID" value="NZ_JAAIYP010000034.1"/>
</dbReference>